<gene>
    <name evidence="2" type="ORF">JBS370_LOCUS31320</name>
</gene>
<evidence type="ECO:0000259" key="1">
    <source>
        <dbReference type="PROSITE" id="PS50181"/>
    </source>
</evidence>
<evidence type="ECO:0000313" key="3">
    <source>
        <dbReference type="Proteomes" id="UP000663836"/>
    </source>
</evidence>
<comment type="caution">
    <text evidence="2">The sequence shown here is derived from an EMBL/GenBank/DDBJ whole genome shotgun (WGS) entry which is preliminary data.</text>
</comment>
<dbReference type="Proteomes" id="UP000663836">
    <property type="component" value="Unassembled WGS sequence"/>
</dbReference>
<dbReference type="SUPFAM" id="SSF81383">
    <property type="entry name" value="F-box domain"/>
    <property type="match status" value="1"/>
</dbReference>
<dbReference type="AlphaFoldDB" id="A0A819UBL4"/>
<proteinExistence type="predicted"/>
<dbReference type="InterPro" id="IPR001810">
    <property type="entry name" value="F-box_dom"/>
</dbReference>
<dbReference type="InterPro" id="IPR036047">
    <property type="entry name" value="F-box-like_dom_sf"/>
</dbReference>
<dbReference type="EMBL" id="CAJOBD010007659">
    <property type="protein sequence ID" value="CAF4092546.1"/>
    <property type="molecule type" value="Genomic_DNA"/>
</dbReference>
<reference evidence="2" key="1">
    <citation type="submission" date="2021-02" db="EMBL/GenBank/DDBJ databases">
        <authorList>
            <person name="Nowell W R."/>
        </authorList>
    </citation>
    <scope>NUCLEOTIDE SEQUENCE</scope>
</reference>
<sequence>MNEVEEIYLLMLTFLHINYLQIKCVNYMETELLVKFILTLMKSESYHLIRLLCFSIPTADDKMVRKLETIIIVKNLLWNCTIKLIGDNIYVLKSSHSSLNMSITLIENLSNEFFFEIFEYLDGYEIYQTFSNLNHRFQQLINSSSLLLKFNYHYLTTSDKIHMNNFKQFLLNHKHQIVLFYMGISMESQPCLQK</sequence>
<organism evidence="2 3">
    <name type="scientific">Rotaria sordida</name>
    <dbReference type="NCBI Taxonomy" id="392033"/>
    <lineage>
        <taxon>Eukaryota</taxon>
        <taxon>Metazoa</taxon>
        <taxon>Spiralia</taxon>
        <taxon>Gnathifera</taxon>
        <taxon>Rotifera</taxon>
        <taxon>Eurotatoria</taxon>
        <taxon>Bdelloidea</taxon>
        <taxon>Philodinida</taxon>
        <taxon>Philodinidae</taxon>
        <taxon>Rotaria</taxon>
    </lineage>
</organism>
<protein>
    <recommendedName>
        <fullName evidence="1">F-box domain-containing protein</fullName>
    </recommendedName>
</protein>
<evidence type="ECO:0000313" key="2">
    <source>
        <dbReference type="EMBL" id="CAF4092546.1"/>
    </source>
</evidence>
<feature type="domain" description="F-box" evidence="1">
    <location>
        <begin position="103"/>
        <end position="150"/>
    </location>
</feature>
<name>A0A819UBL4_9BILA</name>
<dbReference type="PROSITE" id="PS50181">
    <property type="entry name" value="FBOX"/>
    <property type="match status" value="1"/>
</dbReference>
<accession>A0A819UBL4</accession>